<reference evidence="2 3" key="1">
    <citation type="submission" date="2012-02" db="EMBL/GenBank/DDBJ databases">
        <title>Complete genome sequence of Actinoplanes missouriensis 431 (= NBRC 102363).</title>
        <authorList>
            <person name="Ohnishi Y."/>
            <person name="Ishikawa J."/>
            <person name="Sekine M."/>
            <person name="Hosoyama A."/>
            <person name="Harada T."/>
            <person name="Narita H."/>
            <person name="Hata T."/>
            <person name="Konno Y."/>
            <person name="Tutikane K."/>
            <person name="Fujita N."/>
            <person name="Horinouchi S."/>
            <person name="Hayakawa M."/>
        </authorList>
    </citation>
    <scope>NUCLEOTIDE SEQUENCE [LARGE SCALE GENOMIC DNA]</scope>
    <source>
        <strain evidence="3">ATCC 14538 / DSM 43046 / CBS 188.64 / JCM 3121 / NBRC 102363 / NCIMB 12654 / NRRL B-3342 / UNCC 431</strain>
    </source>
</reference>
<dbReference type="HOGENOM" id="CLU_297664_0_0_11"/>
<dbReference type="EMBL" id="AP012319">
    <property type="protein sequence ID" value="BAL91935.1"/>
    <property type="molecule type" value="Genomic_DNA"/>
</dbReference>
<organism evidence="2 3">
    <name type="scientific">Actinoplanes missouriensis (strain ATCC 14538 / DSM 43046 / CBS 188.64 / JCM 3121 / NBRC 102363 / NCIMB 12654 / NRRL B-3342 / UNCC 431)</name>
    <dbReference type="NCBI Taxonomy" id="512565"/>
    <lineage>
        <taxon>Bacteria</taxon>
        <taxon>Bacillati</taxon>
        <taxon>Actinomycetota</taxon>
        <taxon>Actinomycetes</taxon>
        <taxon>Micromonosporales</taxon>
        <taxon>Micromonosporaceae</taxon>
        <taxon>Actinoplanes</taxon>
    </lineage>
</organism>
<keyword evidence="3" id="KW-1185">Reference proteome</keyword>
<gene>
    <name evidence="2" type="ordered locus">AMIS_67150</name>
</gene>
<dbReference type="RefSeq" id="WP_014446820.1">
    <property type="nucleotide sequence ID" value="NC_017093.1"/>
</dbReference>
<evidence type="ECO:0000313" key="3">
    <source>
        <dbReference type="Proteomes" id="UP000007882"/>
    </source>
</evidence>
<evidence type="ECO:0000256" key="1">
    <source>
        <dbReference type="SAM" id="MobiDB-lite"/>
    </source>
</evidence>
<proteinExistence type="predicted"/>
<accession>I0HFZ8</accession>
<dbReference type="STRING" id="512565.AMIS_67150"/>
<feature type="compositionally biased region" description="Low complexity" evidence="1">
    <location>
        <begin position="599"/>
        <end position="608"/>
    </location>
</feature>
<dbReference type="PATRIC" id="fig|512565.3.peg.6716"/>
<dbReference type="AlphaFoldDB" id="I0HFZ8"/>
<dbReference type="KEGG" id="ams:AMIS_67150"/>
<protein>
    <submittedName>
        <fullName evidence="2">Uncharacterized protein</fullName>
    </submittedName>
</protein>
<dbReference type="Proteomes" id="UP000007882">
    <property type="component" value="Chromosome"/>
</dbReference>
<sequence>MTGLESLYTAQKVYRPLALRLEIANECTCVHWDRYSVNDGSGIESQVARHCAHYPDDPDVAAYRALPAEAFESVAAGAEYGIQWLSLADLHHTLTDRRPVIAFVVIGKTVFFRVELSAVERQIQRPDGENENAYTSLVLAVTNQLRNLQVSRWADDITRAARENVNWSIIMRRHHERGIRMSLGGTAFTLAEKADRTALKLLGAVGSEDDPERRRKLLGSRLMAMQVGGAALAEDQMPYGWELEKDKRGRERRVKTKGLIPVAVAANAPALAAAYAMHAEGKTYESICTALAEFEKDGVMSRRSGQRYDLDFAAAVGDTFRAYDAALTVFQAHWPSGIPRPTPPDEATIVAYESGEDPAELFTYEQRLVIARPELLRTGMLLRAVVNDIRGRGLELAGLTPHYADDYDEKGVFYLEARWPWPIDAGTGQEMPRFGIPDEILRLSAGRLLRSIGRRRKPTGGLAHVRTERRVLQGFGTWELADGREATLIARMNNNGRANMVLLGRNKPADGTSPGWTRELAQPKKCILATLNLNALCGDLAHRIGEAVTAQIDPARLAPASAVLRAESTDRTEHVRAGLLARAEAADQAAEKSERAARGARTSAALAAEDGDEEEAAEYRKDASSHAVDARRARQEAETLRQRAADLDQQTERAQTANVNLSTTAYLVAGLQRAASNNGTGPAALGELADAHLHSWNVQASRDTEGYWANYEVKLDVPVLPGGVVQIDIRGRVRDVRTRRPMTGLRGAVAQGATAETVFAKGLPLNAVVTADLNRKTLLNRHIMPWLSSHQVSTRGARCALVDHPLPEVRQVVYADVTGTDMPQLAAYPTAWREHILATYRDPGLQWGNAASPDDTTLVRQLIATLGLPGVRSDGRGLEIKSIARYAGVAADVVRELVLPTSRYGLGFERPRYLAYVGERSDRVQLISCTHGCEQGLCDLVALYPEVSASGYGVICSTCWRLPNTADPKWQTIVFPAIYGRSFNRTSPKGSLRDAVQTVPIGPAVPMAIVD</sequence>
<name>I0HFZ8_ACTM4</name>
<feature type="region of interest" description="Disordered" evidence="1">
    <location>
        <begin position="590"/>
        <end position="656"/>
    </location>
</feature>
<feature type="compositionally biased region" description="Basic and acidic residues" evidence="1">
    <location>
        <begin position="617"/>
        <end position="646"/>
    </location>
</feature>
<evidence type="ECO:0000313" key="2">
    <source>
        <dbReference type="EMBL" id="BAL91935.1"/>
    </source>
</evidence>
<dbReference type="OrthoDB" id="3752022at2"/>